<dbReference type="Pfam" id="PF00561">
    <property type="entry name" value="Abhydrolase_1"/>
    <property type="match status" value="1"/>
</dbReference>
<comment type="similarity">
    <text evidence="1">Belongs to the peptidase S33 family.</text>
</comment>
<evidence type="ECO:0000313" key="7">
    <source>
        <dbReference type="Proteomes" id="UP000605992"/>
    </source>
</evidence>
<comment type="caution">
    <text evidence="6">The sequence shown here is derived from an EMBL/GenBank/DDBJ whole genome shotgun (WGS) entry which is preliminary data.</text>
</comment>
<keyword evidence="7" id="KW-1185">Reference proteome</keyword>
<evidence type="ECO:0000256" key="4">
    <source>
        <dbReference type="SAM" id="MobiDB-lite"/>
    </source>
</evidence>
<keyword evidence="3" id="KW-0378">Hydrolase</keyword>
<dbReference type="Proteomes" id="UP000605992">
    <property type="component" value="Unassembled WGS sequence"/>
</dbReference>
<dbReference type="InterPro" id="IPR051601">
    <property type="entry name" value="Serine_prot/Carboxylest_S33"/>
</dbReference>
<dbReference type="PANTHER" id="PTHR43248">
    <property type="entry name" value="2-SUCCINYL-6-HYDROXY-2,4-CYCLOHEXADIENE-1-CARBOXYLATE SYNTHASE"/>
    <property type="match status" value="1"/>
</dbReference>
<feature type="domain" description="AB hydrolase-1" evidence="5">
    <location>
        <begin position="106"/>
        <end position="479"/>
    </location>
</feature>
<gene>
    <name evidence="6" type="ORF">Pth03_35850</name>
</gene>
<accession>A0A8J3V1W1</accession>
<dbReference type="SUPFAM" id="SSF53474">
    <property type="entry name" value="alpha/beta-Hydrolases"/>
    <property type="match status" value="1"/>
</dbReference>
<keyword evidence="2" id="KW-0732">Signal</keyword>
<name>A0A8J3V1W1_9ACTN</name>
<evidence type="ECO:0000256" key="3">
    <source>
        <dbReference type="ARBA" id="ARBA00022801"/>
    </source>
</evidence>
<proteinExistence type="inferred from homology"/>
<dbReference type="EMBL" id="BOOR01000024">
    <property type="protein sequence ID" value="GII55196.1"/>
    <property type="molecule type" value="Genomic_DNA"/>
</dbReference>
<evidence type="ECO:0000259" key="5">
    <source>
        <dbReference type="Pfam" id="PF00561"/>
    </source>
</evidence>
<dbReference type="GO" id="GO:0016787">
    <property type="term" value="F:hydrolase activity"/>
    <property type="evidence" value="ECO:0007669"/>
    <property type="project" value="UniProtKB-KW"/>
</dbReference>
<feature type="region of interest" description="Disordered" evidence="4">
    <location>
        <begin position="506"/>
        <end position="537"/>
    </location>
</feature>
<organism evidence="6 7">
    <name type="scientific">Planotetraspora thailandica</name>
    <dbReference type="NCBI Taxonomy" id="487172"/>
    <lineage>
        <taxon>Bacteria</taxon>
        <taxon>Bacillati</taxon>
        <taxon>Actinomycetota</taxon>
        <taxon>Actinomycetes</taxon>
        <taxon>Streptosporangiales</taxon>
        <taxon>Streptosporangiaceae</taxon>
        <taxon>Planotetraspora</taxon>
    </lineage>
</organism>
<evidence type="ECO:0000256" key="2">
    <source>
        <dbReference type="ARBA" id="ARBA00022729"/>
    </source>
</evidence>
<evidence type="ECO:0000256" key="1">
    <source>
        <dbReference type="ARBA" id="ARBA00010088"/>
    </source>
</evidence>
<dbReference type="InterPro" id="IPR029058">
    <property type="entry name" value="AB_hydrolase_fold"/>
</dbReference>
<dbReference type="RefSeq" id="WP_239119117.1">
    <property type="nucleotide sequence ID" value="NZ_BOOR01000024.1"/>
</dbReference>
<dbReference type="PANTHER" id="PTHR43248:SF29">
    <property type="entry name" value="TRIPEPTIDYL AMINOPEPTIDASE"/>
    <property type="match status" value="1"/>
</dbReference>
<sequence length="537" mass="57530">MPVKRVVGVVMSVTMLGAVLGVGPDGARAAPKRAIAWGPCGQGGTSALGAALGPNPAPRRNPSPFVVECATVRVPLDHMEPLGQQISLALNRVRSSAAPAAGHLGALLVNPGGPGASGLDMARYVAATLPRDVAARYDVIGFDPRGVGASEPALRCVDPARYYAAPRPDNIPHVKAAEDVLVARAREYARACGNRWAWFLPYLTTENTARDMDVVRAALGEDKISYLGYSYGSYLGAVYATLFPQRVRRLVLDSVVDPSGVWYKANLAQDYSFDRRHKEFLAWVARNQETYRLGGSLAAVTFAWSALRGRLKAQPAGGVVGPSELDDIFAAGAYSSSLWPKIAQAFSDYVLKADTTGLVALYRSESEVDEKEENSYAVYLGIQCRDAVWPRTWDRWHTDTEKINGTASFMAWPNAVYNAPCAFWPERGGKPVRVGTGEVPPVLLLQSEDDAATPQEGAVHMRRLFPTARLVSQGGGEHGVSLAGSACADRYLAAYLRDPASLPERKAAAPDAACPAPPDPKPLTRMAAHARGPAVVR</sequence>
<dbReference type="Gene3D" id="3.40.50.1820">
    <property type="entry name" value="alpha/beta hydrolase"/>
    <property type="match status" value="1"/>
</dbReference>
<protein>
    <submittedName>
        <fullName evidence="6">Peptidase</fullName>
    </submittedName>
</protein>
<dbReference type="AlphaFoldDB" id="A0A8J3V1W1"/>
<evidence type="ECO:0000313" key="6">
    <source>
        <dbReference type="EMBL" id="GII55196.1"/>
    </source>
</evidence>
<reference evidence="6" key="1">
    <citation type="submission" date="2021-01" db="EMBL/GenBank/DDBJ databases">
        <title>Whole genome shotgun sequence of Planotetraspora thailandica NBRC 104271.</title>
        <authorList>
            <person name="Komaki H."/>
            <person name="Tamura T."/>
        </authorList>
    </citation>
    <scope>NUCLEOTIDE SEQUENCE</scope>
    <source>
        <strain evidence="6">NBRC 104271</strain>
    </source>
</reference>
<dbReference type="InterPro" id="IPR000073">
    <property type="entry name" value="AB_hydrolase_1"/>
</dbReference>